<dbReference type="Gene3D" id="2.40.30.130">
    <property type="match status" value="1"/>
</dbReference>
<dbReference type="PANTHER" id="PTHR11777:SF9">
    <property type="entry name" value="ALANINE--TRNA LIGASE, CYTOPLASMIC"/>
    <property type="match status" value="1"/>
</dbReference>
<evidence type="ECO:0000313" key="13">
    <source>
        <dbReference type="EMBL" id="MFC6890117.1"/>
    </source>
</evidence>
<dbReference type="Proteomes" id="UP001596333">
    <property type="component" value="Unassembled WGS sequence"/>
</dbReference>
<dbReference type="EMBL" id="JBHSXI010000016">
    <property type="protein sequence ID" value="MFC6890117.1"/>
    <property type="molecule type" value="Genomic_DNA"/>
</dbReference>
<keyword evidence="5" id="KW-0862">Zinc</keyword>
<name>A0ABD5UL26_9EURY</name>
<keyword evidence="8" id="KW-0648">Protein biosynthesis</keyword>
<dbReference type="InterPro" id="IPR018163">
    <property type="entry name" value="Thr/Ala-tRNA-synth_IIc_edit"/>
</dbReference>
<dbReference type="SUPFAM" id="SSF50447">
    <property type="entry name" value="Translation proteins"/>
    <property type="match status" value="1"/>
</dbReference>
<dbReference type="AlphaFoldDB" id="A0ABD5UL26"/>
<protein>
    <submittedName>
        <fullName evidence="13">Alanine--tRNA ligase-related protein</fullName>
    </submittedName>
</protein>
<evidence type="ECO:0000256" key="7">
    <source>
        <dbReference type="ARBA" id="ARBA00022884"/>
    </source>
</evidence>
<evidence type="ECO:0000256" key="11">
    <source>
        <dbReference type="SAM" id="MobiDB-lite"/>
    </source>
</evidence>
<comment type="similarity">
    <text evidence="1">Belongs to the class-II aminoacyl-tRNA synthetase family.</text>
</comment>
<dbReference type="GO" id="GO:0005524">
    <property type="term" value="F:ATP binding"/>
    <property type="evidence" value="ECO:0007669"/>
    <property type="project" value="UniProtKB-KW"/>
</dbReference>
<evidence type="ECO:0000256" key="4">
    <source>
        <dbReference type="ARBA" id="ARBA00022741"/>
    </source>
</evidence>
<feature type="region of interest" description="Disordered" evidence="11">
    <location>
        <begin position="196"/>
        <end position="232"/>
    </location>
</feature>
<dbReference type="SUPFAM" id="SSF55186">
    <property type="entry name" value="ThrRS/AlaRS common domain"/>
    <property type="match status" value="1"/>
</dbReference>
<evidence type="ECO:0000256" key="8">
    <source>
        <dbReference type="ARBA" id="ARBA00022917"/>
    </source>
</evidence>
<dbReference type="GO" id="GO:0006412">
    <property type="term" value="P:translation"/>
    <property type="evidence" value="ECO:0007669"/>
    <property type="project" value="UniProtKB-KW"/>
</dbReference>
<dbReference type="Gene3D" id="3.10.310.40">
    <property type="match status" value="1"/>
</dbReference>
<dbReference type="GO" id="GO:0004812">
    <property type="term" value="F:aminoacyl-tRNA ligase activity"/>
    <property type="evidence" value="ECO:0007669"/>
    <property type="project" value="UniProtKB-KW"/>
</dbReference>
<feature type="coiled-coil region" evidence="10">
    <location>
        <begin position="300"/>
        <end position="334"/>
    </location>
</feature>
<keyword evidence="3 13" id="KW-0436">Ligase</keyword>
<reference evidence="13 14" key="1">
    <citation type="journal article" date="2019" name="Int. J. Syst. Evol. Microbiol.">
        <title>The Global Catalogue of Microorganisms (GCM) 10K type strain sequencing project: providing services to taxonomists for standard genome sequencing and annotation.</title>
        <authorList>
            <consortium name="The Broad Institute Genomics Platform"/>
            <consortium name="The Broad Institute Genome Sequencing Center for Infectious Disease"/>
            <person name="Wu L."/>
            <person name="Ma J."/>
        </authorList>
    </citation>
    <scope>NUCLEOTIDE SEQUENCE [LARGE SCALE GENOMIC DNA]</scope>
    <source>
        <strain evidence="13 14">Y73</strain>
    </source>
</reference>
<keyword evidence="7" id="KW-0694">RNA-binding</keyword>
<evidence type="ECO:0000256" key="3">
    <source>
        <dbReference type="ARBA" id="ARBA00022598"/>
    </source>
</evidence>
<dbReference type="InterPro" id="IPR050058">
    <property type="entry name" value="Ala-tRNA_ligase"/>
</dbReference>
<evidence type="ECO:0000256" key="10">
    <source>
        <dbReference type="SAM" id="Coils"/>
    </source>
</evidence>
<keyword evidence="14" id="KW-1185">Reference proteome</keyword>
<comment type="caution">
    <text evidence="13">The sequence shown here is derived from an EMBL/GenBank/DDBJ whole genome shotgun (WGS) entry which is preliminary data.</text>
</comment>
<dbReference type="Pfam" id="PF01411">
    <property type="entry name" value="tRNA-synt_2c"/>
    <property type="match status" value="1"/>
</dbReference>
<organism evidence="13 14">
    <name type="scientific">Halorubrum trueperi</name>
    <dbReference type="NCBI Taxonomy" id="2004704"/>
    <lineage>
        <taxon>Archaea</taxon>
        <taxon>Methanobacteriati</taxon>
        <taxon>Methanobacteriota</taxon>
        <taxon>Stenosarchaea group</taxon>
        <taxon>Halobacteria</taxon>
        <taxon>Halobacteriales</taxon>
        <taxon>Haloferacaceae</taxon>
        <taxon>Halorubrum</taxon>
    </lineage>
</organism>
<evidence type="ECO:0000256" key="1">
    <source>
        <dbReference type="ARBA" id="ARBA00008226"/>
    </source>
</evidence>
<evidence type="ECO:0000256" key="5">
    <source>
        <dbReference type="ARBA" id="ARBA00022833"/>
    </source>
</evidence>
<gene>
    <name evidence="13" type="ORF">ACFQEY_14015</name>
</gene>
<dbReference type="GO" id="GO:0002161">
    <property type="term" value="F:aminoacyl-tRNA deacylase activity"/>
    <property type="evidence" value="ECO:0007669"/>
    <property type="project" value="UniProtKB-ARBA"/>
</dbReference>
<dbReference type="InterPro" id="IPR012947">
    <property type="entry name" value="tRNA_SAD"/>
</dbReference>
<keyword evidence="9" id="KW-0030">Aminoacyl-tRNA synthetase</keyword>
<dbReference type="RefSeq" id="WP_379769660.1">
    <property type="nucleotide sequence ID" value="NZ_JBHSXI010000016.1"/>
</dbReference>
<dbReference type="Gene3D" id="3.30.980.10">
    <property type="entry name" value="Threonyl-trna Synthetase, Chain A, domain 2"/>
    <property type="match status" value="1"/>
</dbReference>
<dbReference type="SMART" id="SM00863">
    <property type="entry name" value="tRNA_SAD"/>
    <property type="match status" value="1"/>
</dbReference>
<evidence type="ECO:0000259" key="12">
    <source>
        <dbReference type="PROSITE" id="PS50860"/>
    </source>
</evidence>
<dbReference type="InterPro" id="IPR018164">
    <property type="entry name" value="Ala-tRNA-synth_IIc_N"/>
</dbReference>
<keyword evidence="6" id="KW-0067">ATP-binding</keyword>
<keyword evidence="2" id="KW-0820">tRNA-binding</keyword>
<evidence type="ECO:0000313" key="14">
    <source>
        <dbReference type="Proteomes" id="UP001596333"/>
    </source>
</evidence>
<proteinExistence type="inferred from homology"/>
<evidence type="ECO:0000256" key="6">
    <source>
        <dbReference type="ARBA" id="ARBA00022840"/>
    </source>
</evidence>
<accession>A0ABD5UL26</accession>
<dbReference type="InterPro" id="IPR018165">
    <property type="entry name" value="Ala-tRNA-synth_IIc_core"/>
</dbReference>
<feature type="domain" description="Alanyl-transfer RNA synthetases family profile" evidence="12">
    <location>
        <begin position="1"/>
        <end position="284"/>
    </location>
</feature>
<dbReference type="PANTHER" id="PTHR11777">
    <property type="entry name" value="ALANYL-TRNA SYNTHETASE"/>
    <property type="match status" value="1"/>
</dbReference>
<keyword evidence="10" id="KW-0175">Coiled coil</keyword>
<dbReference type="GO" id="GO:0000049">
    <property type="term" value="F:tRNA binding"/>
    <property type="evidence" value="ECO:0007669"/>
    <property type="project" value="UniProtKB-KW"/>
</dbReference>
<dbReference type="PROSITE" id="PS50860">
    <property type="entry name" value="AA_TRNA_LIGASE_II_ALA"/>
    <property type="match status" value="1"/>
</dbReference>
<evidence type="ECO:0000256" key="2">
    <source>
        <dbReference type="ARBA" id="ARBA00022555"/>
    </source>
</evidence>
<dbReference type="InterPro" id="IPR009000">
    <property type="entry name" value="Transl_B-barrel_sf"/>
</dbReference>
<feature type="compositionally biased region" description="Gly residues" evidence="11">
    <location>
        <begin position="196"/>
        <end position="225"/>
    </location>
</feature>
<evidence type="ECO:0000256" key="9">
    <source>
        <dbReference type="ARBA" id="ARBA00023146"/>
    </source>
</evidence>
<keyword evidence="4" id="KW-0547">Nucleotide-binding</keyword>
<dbReference type="Pfam" id="PF07973">
    <property type="entry name" value="tRNA_SAD"/>
    <property type="match status" value="1"/>
</dbReference>
<sequence>MTASRAPAEPEVREFEARVESTDGREVVLDETYFYAESGGQPADRGTIDGVLVDDVFERDGRVVHVLGEEPSDALSAGETVTAIVDDAFRTYCARAHTASHVLYGAARRICEDLGYAGFDIAPEKIRVDLTTAEPLTDADLVELERLANRAVWDSLPVTWETLPEDEARAVDGIAFNTKTEEGAMSGSEAVRVVTVGGGGRGDGNGAGGRGDGNGAGGAGGGEGSAPGDATEAAPWDVAACGGTHVRNTAEIGPISALGRSNPGEGVTRVEFAVGPTAIDHSAAVHTASLDAAASLDARIGDLPDAVERLREEADRLEADLRATRSDLLAARLRELPTTEIDGATWAIGTVADADPNDLREPAEAVLGDGERDGERDGDDEPAPDAIAAVGTGGAPFVVAAVANDAVGTSGEDAPDAGALVDAVTEAFGGGGGGGPTFAQGGGLDADPDAVVSWLRDR</sequence>